<reference evidence="2 3" key="1">
    <citation type="submission" date="2023-06" db="EMBL/GenBank/DDBJ databases">
        <title>Marinobacter azerbaijanicus a moderately halophilic, isolated from Urmia Lake in Azerbaijan region of Iran.</title>
        <authorList>
            <person name="Sanchez-Porro C."/>
            <person name="Aghdam E.M."/>
            <person name="Saheb S.M."/>
            <person name="Tarhriz V."/>
            <person name="Kazemi E."/>
            <person name="Ammozegar M.A."/>
            <person name="Ventosa A."/>
            <person name="Hejazi M.S."/>
        </authorList>
    </citation>
    <scope>NUCLEOTIDE SEQUENCE [LARGE SCALE GENOMIC DNA]</scope>
    <source>
        <strain evidence="2 3">TBZ242</strain>
    </source>
</reference>
<dbReference type="EC" id="4.1.2.61" evidence="2"/>
<dbReference type="GO" id="GO:0050547">
    <property type="term" value="F:feruloyl-CoA hydratase/lyase activity"/>
    <property type="evidence" value="ECO:0007669"/>
    <property type="project" value="UniProtKB-EC"/>
</dbReference>
<accession>A0ABT7IGH2</accession>
<dbReference type="PANTHER" id="PTHR42964:SF1">
    <property type="entry name" value="POLYKETIDE BIOSYNTHESIS ENOYL-COA HYDRATASE PKSH-RELATED"/>
    <property type="match status" value="1"/>
</dbReference>
<gene>
    <name evidence="2" type="ORF">QPM17_19095</name>
</gene>
<dbReference type="EMBL" id="JASSVS010000012">
    <property type="protein sequence ID" value="MDL0433251.1"/>
    <property type="molecule type" value="Genomic_DNA"/>
</dbReference>
<dbReference type="Pfam" id="PF00378">
    <property type="entry name" value="ECH_1"/>
    <property type="match status" value="1"/>
</dbReference>
<proteinExistence type="inferred from homology"/>
<evidence type="ECO:0000313" key="2">
    <source>
        <dbReference type="EMBL" id="MDL0433251.1"/>
    </source>
</evidence>
<name>A0ABT7IGH2_9GAMM</name>
<sequence length="268" mass="29846">MDNYETVTVERVGSIAVVTLNRPKKRNAMNPQMHLDMTNVLDSIRYDNNIKVLVLTGAGSAFSAGMDLREHFREYKDDPAAYERISRLGAEWRTRTLKHFPKVTLAMVNGHCIGGAFSTVEACDLAIAADEAGFCLSEINFHMFPGGPVSKSLANLLRPRDALFYGLTGRTFDGVEAARIGLVNYSVPGSELKNHVMNLASEIAEKDAAALRATKEAYRFSLEMSWDAAMDYARTKVDQVTLQQHWLWKEEGIDEFLQKKGEPGSAHK</sequence>
<dbReference type="Proteomes" id="UP001227964">
    <property type="component" value="Unassembled WGS sequence"/>
</dbReference>
<dbReference type="InterPro" id="IPR029045">
    <property type="entry name" value="ClpP/crotonase-like_dom_sf"/>
</dbReference>
<dbReference type="InterPro" id="IPR051683">
    <property type="entry name" value="Enoyl-CoA_Hydratase/Isomerase"/>
</dbReference>
<dbReference type="Gene3D" id="6.10.250.2850">
    <property type="match status" value="1"/>
</dbReference>
<protein>
    <submittedName>
        <fullName evidence="2">p-hydroxycinnamoyl CoA hydratase/lyase</fullName>
        <ecNumber evidence="2">4.1.2.61</ecNumber>
    </submittedName>
</protein>
<dbReference type="PANTHER" id="PTHR42964">
    <property type="entry name" value="ENOYL-COA HYDRATASE"/>
    <property type="match status" value="1"/>
</dbReference>
<dbReference type="SUPFAM" id="SSF52096">
    <property type="entry name" value="ClpP/crotonase"/>
    <property type="match status" value="1"/>
</dbReference>
<comment type="caution">
    <text evidence="2">The sequence shown here is derived from an EMBL/GenBank/DDBJ whole genome shotgun (WGS) entry which is preliminary data.</text>
</comment>
<evidence type="ECO:0000256" key="1">
    <source>
        <dbReference type="ARBA" id="ARBA00005254"/>
    </source>
</evidence>
<dbReference type="NCBIfam" id="NF006588">
    <property type="entry name" value="PRK09120.1"/>
    <property type="match status" value="1"/>
</dbReference>
<comment type="similarity">
    <text evidence="1">Belongs to the enoyl-CoA hydratase/isomerase family.</text>
</comment>
<dbReference type="RefSeq" id="WP_285392898.1">
    <property type="nucleotide sequence ID" value="NZ_JASSVS010000012.1"/>
</dbReference>
<keyword evidence="3" id="KW-1185">Reference proteome</keyword>
<evidence type="ECO:0000313" key="3">
    <source>
        <dbReference type="Proteomes" id="UP001227964"/>
    </source>
</evidence>
<dbReference type="InterPro" id="IPR001753">
    <property type="entry name" value="Enoyl-CoA_hydra/iso"/>
</dbReference>
<keyword evidence="2" id="KW-0456">Lyase</keyword>
<dbReference type="Gene3D" id="3.90.226.10">
    <property type="entry name" value="2-enoyl-CoA Hydratase, Chain A, domain 1"/>
    <property type="match status" value="1"/>
</dbReference>
<organism evidence="2 3">
    <name type="scientific">Marinobacter azerbaijanicus</name>
    <dbReference type="NCBI Taxonomy" id="3050455"/>
    <lineage>
        <taxon>Bacteria</taxon>
        <taxon>Pseudomonadati</taxon>
        <taxon>Pseudomonadota</taxon>
        <taxon>Gammaproteobacteria</taxon>
        <taxon>Pseudomonadales</taxon>
        <taxon>Marinobacteraceae</taxon>
        <taxon>Marinobacter</taxon>
    </lineage>
</organism>
<dbReference type="CDD" id="cd06558">
    <property type="entry name" value="crotonase-like"/>
    <property type="match status" value="1"/>
</dbReference>